<dbReference type="PANTHER" id="PTHR37689">
    <property type="entry name" value="PROTEIN FDHE"/>
    <property type="match status" value="1"/>
</dbReference>
<keyword evidence="1" id="KW-0963">Cytoplasm</keyword>
<evidence type="ECO:0000256" key="1">
    <source>
        <dbReference type="ARBA" id="ARBA00022490"/>
    </source>
</evidence>
<dbReference type="SUPFAM" id="SSF144020">
    <property type="entry name" value="FdhE-like"/>
    <property type="match status" value="1"/>
</dbReference>
<organism evidence="4 5">
    <name type="scientific">Candidatus Syntrophonatronum acetioxidans</name>
    <dbReference type="NCBI Taxonomy" id="1795816"/>
    <lineage>
        <taxon>Bacteria</taxon>
        <taxon>Bacillati</taxon>
        <taxon>Bacillota</taxon>
        <taxon>Clostridia</taxon>
        <taxon>Eubacteriales</taxon>
        <taxon>Syntrophomonadaceae</taxon>
        <taxon>Candidatus Syntrophonatronum</taxon>
    </lineage>
</organism>
<dbReference type="Pfam" id="PF24860">
    <property type="entry name" value="FdhE_C"/>
    <property type="match status" value="1"/>
</dbReference>
<dbReference type="InterPro" id="IPR056797">
    <property type="entry name" value="FdhE_central"/>
</dbReference>
<dbReference type="NCBIfam" id="TIGR01409">
    <property type="entry name" value="TAT_signal_seq"/>
    <property type="match status" value="1"/>
</dbReference>
<accession>A0A424YFD4</accession>
<evidence type="ECO:0000259" key="2">
    <source>
        <dbReference type="Pfam" id="PF24859"/>
    </source>
</evidence>
<dbReference type="AlphaFoldDB" id="A0A424YFD4"/>
<dbReference type="InterPro" id="IPR024064">
    <property type="entry name" value="FdhE-like_sf"/>
</dbReference>
<evidence type="ECO:0000313" key="5">
    <source>
        <dbReference type="Proteomes" id="UP000285138"/>
    </source>
</evidence>
<dbReference type="GO" id="GO:0005829">
    <property type="term" value="C:cytosol"/>
    <property type="evidence" value="ECO:0007669"/>
    <property type="project" value="TreeGrafter"/>
</dbReference>
<dbReference type="Gene3D" id="3.90.1670.10">
    <property type="entry name" value="FdhE-like domain"/>
    <property type="match status" value="1"/>
</dbReference>
<dbReference type="GO" id="GO:0051604">
    <property type="term" value="P:protein maturation"/>
    <property type="evidence" value="ECO:0007669"/>
    <property type="project" value="TreeGrafter"/>
</dbReference>
<proteinExistence type="predicted"/>
<evidence type="ECO:0000313" key="4">
    <source>
        <dbReference type="EMBL" id="RQD76488.1"/>
    </source>
</evidence>
<name>A0A424YFD4_9FIRM</name>
<dbReference type="EMBL" id="QZAA01000115">
    <property type="protein sequence ID" value="RQD76488.1"/>
    <property type="molecule type" value="Genomic_DNA"/>
</dbReference>
<dbReference type="Proteomes" id="UP000285138">
    <property type="component" value="Unassembled WGS sequence"/>
</dbReference>
<comment type="caution">
    <text evidence="4">The sequence shown here is derived from an EMBL/GenBank/DDBJ whole genome shotgun (WGS) entry which is preliminary data.</text>
</comment>
<protein>
    <submittedName>
        <fullName evidence="4">Formate dehydrogenase accessory protein FdhE</fullName>
    </submittedName>
</protein>
<feature type="domain" description="FdhE central" evidence="2">
    <location>
        <begin position="222"/>
        <end position="257"/>
    </location>
</feature>
<dbReference type="GO" id="GO:0008199">
    <property type="term" value="F:ferric iron binding"/>
    <property type="evidence" value="ECO:0007669"/>
    <property type="project" value="TreeGrafter"/>
</dbReference>
<dbReference type="PROSITE" id="PS51318">
    <property type="entry name" value="TAT"/>
    <property type="match status" value="1"/>
</dbReference>
<dbReference type="CDD" id="cd16341">
    <property type="entry name" value="FdhE"/>
    <property type="match status" value="1"/>
</dbReference>
<gene>
    <name evidence="4" type="primary">fdhE</name>
    <name evidence="4" type="ORF">D5R97_04370</name>
</gene>
<dbReference type="PANTHER" id="PTHR37689:SF1">
    <property type="entry name" value="PROTEIN FDHE"/>
    <property type="match status" value="1"/>
</dbReference>
<evidence type="ECO:0000259" key="3">
    <source>
        <dbReference type="Pfam" id="PF24860"/>
    </source>
</evidence>
<dbReference type="Pfam" id="PF24859">
    <property type="entry name" value="FdhE_central"/>
    <property type="match status" value="1"/>
</dbReference>
<dbReference type="InterPro" id="IPR019546">
    <property type="entry name" value="TAT_signal_bac_arc"/>
</dbReference>
<sequence length="338" mass="38961">MNISRRNFLKLSCLAVMAGPLAAKLGCKVREESPDSLAISKSKSPEMDNIEEEIDLQLERNSNLDQTFDLYKGIMAIQLTCMDKIQVSPPFSLEEIKDNFHKGQYLLSRSQLDFDPEIFAKTMASITQVMKEKDIKASQPLENLMKAQEFQGENLQEFVNSISSYDKSQLENYIQKTGMDRRTDLDKETISFLTFASASPFYRAYQEEVVKITDYSMWRLGFCPVCGQVATIAKHREEDGARILECWLCYAQWYHPRMECPYCDNKDQDKLRFFYVAGDNSRQVHVCEECKKYLKVIDGRTTERETPLEVEDIATNYLDVLAAREGYTQPAINGSIFY</sequence>
<dbReference type="InterPro" id="IPR006452">
    <property type="entry name" value="Formate_DH_accessory"/>
</dbReference>
<dbReference type="InterPro" id="IPR056796">
    <property type="entry name" value="FdhE_C"/>
</dbReference>
<reference evidence="4 5" key="1">
    <citation type="submission" date="2018-08" db="EMBL/GenBank/DDBJ databases">
        <title>The metabolism and importance of syntrophic acetate oxidation coupled to methane or sulfide production in haloalkaline environments.</title>
        <authorList>
            <person name="Timmers P.H.A."/>
            <person name="Vavourakis C.D."/>
            <person name="Sorokin D.Y."/>
            <person name="Sinninghe Damste J.S."/>
            <person name="Muyzer G."/>
            <person name="Stams A.J.M."/>
            <person name="Plugge C.M."/>
        </authorList>
    </citation>
    <scope>NUCLEOTIDE SEQUENCE [LARGE SCALE GENOMIC DNA]</scope>
    <source>
        <strain evidence="4">MSAO_Bac1</strain>
    </source>
</reference>
<dbReference type="InterPro" id="IPR006311">
    <property type="entry name" value="TAT_signal"/>
</dbReference>
<feature type="domain" description="FdhE C-terminal" evidence="3">
    <location>
        <begin position="260"/>
        <end position="333"/>
    </location>
</feature>